<dbReference type="KEGG" id="fpf:DCC35_06230"/>
<feature type="signal peptide" evidence="1">
    <location>
        <begin position="1"/>
        <end position="21"/>
    </location>
</feature>
<reference evidence="3 4" key="1">
    <citation type="submission" date="2018-04" db="EMBL/GenBank/DDBJ databases">
        <title>Complete genome uncultured novel isolate.</title>
        <authorList>
            <person name="Merlino G."/>
        </authorList>
    </citation>
    <scope>NUCLEOTIDE SEQUENCE [LARGE SCALE GENOMIC DNA]</scope>
    <source>
        <strain evidence="4">R1DC9</strain>
    </source>
</reference>
<feature type="domain" description="Putative auto-transporter adhesin head GIN" evidence="2">
    <location>
        <begin position="29"/>
        <end position="213"/>
    </location>
</feature>
<gene>
    <name evidence="3" type="ORF">DCC35_06230</name>
</gene>
<evidence type="ECO:0000313" key="4">
    <source>
        <dbReference type="Proteomes" id="UP000298616"/>
    </source>
</evidence>
<accession>A0A4D7JI31</accession>
<dbReference type="PANTHER" id="PTHR39200:SF1">
    <property type="entry name" value="AUTO-TRANSPORTER ADHESIN HEAD GIN DOMAIN-CONTAINING PROTEIN-RELATED"/>
    <property type="match status" value="1"/>
</dbReference>
<dbReference type="Pfam" id="PF10988">
    <property type="entry name" value="DUF2807"/>
    <property type="match status" value="1"/>
</dbReference>
<keyword evidence="4" id="KW-1185">Reference proteome</keyword>
<evidence type="ECO:0000259" key="2">
    <source>
        <dbReference type="Pfam" id="PF10988"/>
    </source>
</evidence>
<feature type="chain" id="PRO_5020929510" evidence="1">
    <location>
        <begin position="22"/>
        <end position="231"/>
    </location>
</feature>
<dbReference type="Gene3D" id="2.160.20.120">
    <property type="match status" value="1"/>
</dbReference>
<keyword evidence="1" id="KW-0732">Signal</keyword>
<dbReference type="EMBL" id="CP028923">
    <property type="protein sequence ID" value="QCK14367.1"/>
    <property type="molecule type" value="Genomic_DNA"/>
</dbReference>
<dbReference type="Proteomes" id="UP000298616">
    <property type="component" value="Chromosome"/>
</dbReference>
<evidence type="ECO:0000313" key="3">
    <source>
        <dbReference type="EMBL" id="QCK14367.1"/>
    </source>
</evidence>
<protein>
    <submittedName>
        <fullName evidence="3">DUF2807 domain-containing protein</fullName>
    </submittedName>
</protein>
<evidence type="ECO:0000256" key="1">
    <source>
        <dbReference type="SAM" id="SignalP"/>
    </source>
</evidence>
<dbReference type="InterPro" id="IPR021255">
    <property type="entry name" value="DUF2807"/>
</dbReference>
<name>A0A4D7JI31_9BACT</name>
<sequence length="231" mass="24855">MKTKLLTAFAIILSSIIGIQAQNINNPDDFDEVSISLPATVYLSQGSTSIRFEGDSEDIEKLETEIKNGKLNIRRKKNGRWSWSDDMDEIKIYISTPKLKSVNLSGSGTIKGESTFKNDNMRISLSGSGDIILDIESENLKVNLAGSGDITLKGNGRDASAKVAGSGDIDMQDYKVENMNIHIAGSGDITAYVTRSLDCNISGSGDVVYKGNPDMVNTNTMGSGSVEAMNN</sequence>
<organism evidence="3 4">
    <name type="scientific">Mangrovivirga cuniculi</name>
    <dbReference type="NCBI Taxonomy" id="2715131"/>
    <lineage>
        <taxon>Bacteria</taxon>
        <taxon>Pseudomonadati</taxon>
        <taxon>Bacteroidota</taxon>
        <taxon>Cytophagia</taxon>
        <taxon>Cytophagales</taxon>
        <taxon>Mangrovivirgaceae</taxon>
        <taxon>Mangrovivirga</taxon>
    </lineage>
</organism>
<proteinExistence type="predicted"/>
<dbReference type="OrthoDB" id="1442792at2"/>
<dbReference type="PANTHER" id="PTHR39200">
    <property type="entry name" value="HYPOTHETICAL EXPORTED PROTEIN"/>
    <property type="match status" value="1"/>
</dbReference>
<dbReference type="RefSeq" id="WP_137089956.1">
    <property type="nucleotide sequence ID" value="NZ_CP028923.1"/>
</dbReference>
<dbReference type="AlphaFoldDB" id="A0A4D7JI31"/>